<dbReference type="AlphaFoldDB" id="A0AAD8Y045"/>
<evidence type="ECO:0000256" key="1">
    <source>
        <dbReference type="SAM" id="MobiDB-lite"/>
    </source>
</evidence>
<dbReference type="Proteomes" id="UP001224775">
    <property type="component" value="Unassembled WGS sequence"/>
</dbReference>
<name>A0AAD8Y045_9STRA</name>
<sequence>MGRRRQNNRKGNKKTSSRGNGEGGDSNESSSNASTTDLPFAIGTRVEVRSENYRGKSASSLRTGTVAGHWRKQKSDGRIAPYLVLMDDGMALYAHRTEALMETTVPPMEVTYNIGCRVECQLAEGEEISEATKWFPGTIIQAHHNWAISPIDTPPYFVRFDYGRERPFWGPADRIREIQSKDKSGRFPTLRFGVGDRVSCYMDSRWVPGKIVQTWYREDEFQDDHAAPYQVLLDTGGFIYSPMDDDDCIMKSTLPPPELRFELGDKVKCRVEGGWEPGIIANIEVLNGERLYPYGIKMDYNGEFVYAPCDNDMFIRKILRFKKGDRVECYTEEDGWVLGEVAETEVDDDDDFSHGQIIPYRVRLDNNDELFVESDDDSCIKYSTSPRVSRAEQNSNGFVHVVSRMLINNEEYDEAQEMLQEKIEVMRSKIKNNSSHTDVAKWRVDLSHFLCYMSEVHQASGSLEDMKLALVEAMVLTKLSNDKSKPHRLLDVTSKLATYATLNGDNRNALRYSEEAILLVKETTHGQDSFRLGSLLIETGKLNVACNMRERGLTQMSDGIDILGRLCGSDNKQVVQANEEYDRICEGERESDDN</sequence>
<evidence type="ECO:0000313" key="2">
    <source>
        <dbReference type="EMBL" id="KAK1736922.1"/>
    </source>
</evidence>
<organism evidence="2 3">
    <name type="scientific">Skeletonema marinoi</name>
    <dbReference type="NCBI Taxonomy" id="267567"/>
    <lineage>
        <taxon>Eukaryota</taxon>
        <taxon>Sar</taxon>
        <taxon>Stramenopiles</taxon>
        <taxon>Ochrophyta</taxon>
        <taxon>Bacillariophyta</taxon>
        <taxon>Coscinodiscophyceae</taxon>
        <taxon>Thalassiosirophycidae</taxon>
        <taxon>Thalassiosirales</taxon>
        <taxon>Skeletonemataceae</taxon>
        <taxon>Skeletonema</taxon>
        <taxon>Skeletonema marinoi-dohrnii complex</taxon>
    </lineage>
</organism>
<dbReference type="EMBL" id="JATAAI010000027">
    <property type="protein sequence ID" value="KAK1736922.1"/>
    <property type="molecule type" value="Genomic_DNA"/>
</dbReference>
<feature type="region of interest" description="Disordered" evidence="1">
    <location>
        <begin position="1"/>
        <end position="40"/>
    </location>
</feature>
<feature type="compositionally biased region" description="Basic residues" evidence="1">
    <location>
        <begin position="1"/>
        <end position="16"/>
    </location>
</feature>
<gene>
    <name evidence="2" type="ORF">QTG54_012367</name>
</gene>
<keyword evidence="3" id="KW-1185">Reference proteome</keyword>
<proteinExistence type="predicted"/>
<protein>
    <submittedName>
        <fullName evidence="2">Uncharacterized protein</fullName>
    </submittedName>
</protein>
<evidence type="ECO:0000313" key="3">
    <source>
        <dbReference type="Proteomes" id="UP001224775"/>
    </source>
</evidence>
<accession>A0AAD8Y045</accession>
<comment type="caution">
    <text evidence="2">The sequence shown here is derived from an EMBL/GenBank/DDBJ whole genome shotgun (WGS) entry which is preliminary data.</text>
</comment>
<reference evidence="2" key="1">
    <citation type="submission" date="2023-06" db="EMBL/GenBank/DDBJ databases">
        <title>Survivors Of The Sea: Transcriptome response of Skeletonema marinoi to long-term dormancy.</title>
        <authorList>
            <person name="Pinder M.I.M."/>
            <person name="Kourtchenko O."/>
            <person name="Robertson E.K."/>
            <person name="Larsson T."/>
            <person name="Maumus F."/>
            <person name="Osuna-Cruz C.M."/>
            <person name="Vancaester E."/>
            <person name="Stenow R."/>
            <person name="Vandepoele K."/>
            <person name="Ploug H."/>
            <person name="Bruchert V."/>
            <person name="Godhe A."/>
            <person name="Topel M."/>
        </authorList>
    </citation>
    <scope>NUCLEOTIDE SEQUENCE</scope>
    <source>
        <strain evidence="2">R05AC</strain>
    </source>
</reference>